<reference evidence="8" key="1">
    <citation type="journal article" date="2020" name="mSystems">
        <title>Genome- and Community-Level Interaction Insights into Carbon Utilization and Element Cycling Functions of Hydrothermarchaeota in Hydrothermal Sediment.</title>
        <authorList>
            <person name="Zhou Z."/>
            <person name="Liu Y."/>
            <person name="Xu W."/>
            <person name="Pan J."/>
            <person name="Luo Z.H."/>
            <person name="Li M."/>
        </authorList>
    </citation>
    <scope>NUCLEOTIDE SEQUENCE [LARGE SCALE GENOMIC DNA]</scope>
    <source>
        <strain evidence="8">SpSt-258</strain>
    </source>
</reference>
<dbReference type="PANTHER" id="PTHR43399:SF4">
    <property type="entry name" value="CELL WALL-ASSOCIATED PROTEASE"/>
    <property type="match status" value="1"/>
</dbReference>
<dbReference type="InterPro" id="IPR036852">
    <property type="entry name" value="Peptidase_S8/S53_dom_sf"/>
</dbReference>
<sequence length="417" mass="45319">MHNGIVEIPENGKQSYTRTPGWNIRKIMADSCWNAGYTGQEILIGITDTGCDFTHPALQGKWSGYWRDFVNGQAQPYDDNGHGIFCSGIICGGDGLGPFNEDIGVAPGAKLVVAKVFDRNGAGQYVWIDAGMQWIADLKIDSGVDIRAVSNSWGGNTYDLHFWNICLTWKSIGILGIWSIGSSGPGQGTCSAPGNYPVAMGCGATDSNDVIASFSARGPAPNQTPWNDTTYWFRRDWNLIKPDIVAPGVGIRSSFTGGGYIIMNGTSFTTPACAGGIAILCQARPDLSVARLYNLLLDNADHPSSGAPYPNNNYGWGRLNLWNALKAILGMEENDVDNTFRITVIPNPCKGILKIHLGGDYNCPLTIYDATGRLVFNTVLEGKSKILKLPERLTSGIYFFKFGLLDKIFIKKLLLLK</sequence>
<dbReference type="AlphaFoldDB" id="A0A7V0Z752"/>
<feature type="active site" description="Charge relay system" evidence="5">
    <location>
        <position position="267"/>
    </location>
</feature>
<dbReference type="Pfam" id="PF18962">
    <property type="entry name" value="Por_Secre_tail"/>
    <property type="match status" value="1"/>
</dbReference>
<feature type="active site" description="Charge relay system" evidence="5">
    <location>
        <position position="82"/>
    </location>
</feature>
<feature type="domain" description="Secretion system C-terminal sorting" evidence="7">
    <location>
        <begin position="345"/>
        <end position="413"/>
    </location>
</feature>
<name>A0A7V0Z752_UNCW3</name>
<dbReference type="NCBIfam" id="TIGR04183">
    <property type="entry name" value="Por_Secre_tail"/>
    <property type="match status" value="1"/>
</dbReference>
<dbReference type="Gene3D" id="3.40.50.200">
    <property type="entry name" value="Peptidase S8/S53 domain"/>
    <property type="match status" value="1"/>
</dbReference>
<dbReference type="InterPro" id="IPR015500">
    <property type="entry name" value="Peptidase_S8_subtilisin-rel"/>
</dbReference>
<dbReference type="PROSITE" id="PS51892">
    <property type="entry name" value="SUBTILASE"/>
    <property type="match status" value="1"/>
</dbReference>
<accession>A0A7V0Z752</accession>
<evidence type="ECO:0000256" key="2">
    <source>
        <dbReference type="ARBA" id="ARBA00022670"/>
    </source>
</evidence>
<dbReference type="GO" id="GO:0004252">
    <property type="term" value="F:serine-type endopeptidase activity"/>
    <property type="evidence" value="ECO:0007669"/>
    <property type="project" value="UniProtKB-UniRule"/>
</dbReference>
<evidence type="ECO:0000259" key="7">
    <source>
        <dbReference type="Pfam" id="PF18962"/>
    </source>
</evidence>
<keyword evidence="4 5" id="KW-0720">Serine protease</keyword>
<feature type="domain" description="Peptidase S8/S53" evidence="6">
    <location>
        <begin position="39"/>
        <end position="317"/>
    </location>
</feature>
<dbReference type="GO" id="GO:0006508">
    <property type="term" value="P:proteolysis"/>
    <property type="evidence" value="ECO:0007669"/>
    <property type="project" value="UniProtKB-KW"/>
</dbReference>
<evidence type="ECO:0000256" key="1">
    <source>
        <dbReference type="ARBA" id="ARBA00011073"/>
    </source>
</evidence>
<dbReference type="InterPro" id="IPR000209">
    <property type="entry name" value="Peptidase_S8/S53_dom"/>
</dbReference>
<keyword evidence="2 5" id="KW-0645">Protease</keyword>
<comment type="caution">
    <text evidence="8">The sequence shown here is derived from an EMBL/GenBank/DDBJ whole genome shotgun (WGS) entry which is preliminary data.</text>
</comment>
<feature type="active site" description="Charge relay system" evidence="5">
    <location>
        <position position="48"/>
    </location>
</feature>
<evidence type="ECO:0000256" key="5">
    <source>
        <dbReference type="PROSITE-ProRule" id="PRU01240"/>
    </source>
</evidence>
<proteinExistence type="inferred from homology"/>
<dbReference type="InterPro" id="IPR026444">
    <property type="entry name" value="Secre_tail"/>
</dbReference>
<organism evidence="8">
    <name type="scientific">candidate division WOR-3 bacterium</name>
    <dbReference type="NCBI Taxonomy" id="2052148"/>
    <lineage>
        <taxon>Bacteria</taxon>
        <taxon>Bacteria division WOR-3</taxon>
    </lineage>
</organism>
<dbReference type="InterPro" id="IPR051048">
    <property type="entry name" value="Peptidase_S8/S53_subtilisin"/>
</dbReference>
<dbReference type="PANTHER" id="PTHR43399">
    <property type="entry name" value="SUBTILISIN-RELATED"/>
    <property type="match status" value="1"/>
</dbReference>
<evidence type="ECO:0000313" key="8">
    <source>
        <dbReference type="EMBL" id="HDY59907.1"/>
    </source>
</evidence>
<gene>
    <name evidence="8" type="ORF">ENP86_10245</name>
</gene>
<keyword evidence="3 5" id="KW-0378">Hydrolase</keyword>
<evidence type="ECO:0000256" key="4">
    <source>
        <dbReference type="ARBA" id="ARBA00022825"/>
    </source>
</evidence>
<comment type="similarity">
    <text evidence="1 5">Belongs to the peptidase S8 family.</text>
</comment>
<protein>
    <submittedName>
        <fullName evidence="8">T9SS type A sorting domain-containing protein</fullName>
    </submittedName>
</protein>
<dbReference type="EMBL" id="DSKY01000022">
    <property type="protein sequence ID" value="HDY59907.1"/>
    <property type="molecule type" value="Genomic_DNA"/>
</dbReference>
<evidence type="ECO:0000256" key="3">
    <source>
        <dbReference type="ARBA" id="ARBA00022801"/>
    </source>
</evidence>
<dbReference type="PRINTS" id="PR00723">
    <property type="entry name" value="SUBTILISIN"/>
</dbReference>
<dbReference type="Pfam" id="PF00082">
    <property type="entry name" value="Peptidase_S8"/>
    <property type="match status" value="1"/>
</dbReference>
<dbReference type="SUPFAM" id="SSF52743">
    <property type="entry name" value="Subtilisin-like"/>
    <property type="match status" value="1"/>
</dbReference>
<evidence type="ECO:0000259" key="6">
    <source>
        <dbReference type="Pfam" id="PF00082"/>
    </source>
</evidence>